<feature type="transmembrane region" description="Helical" evidence="11">
    <location>
        <begin position="272"/>
        <end position="295"/>
    </location>
</feature>
<sequence length="336" mass="37731">MNSSSAPDSARTVHGCDQAISQGSLDHTTPEAYAWLVFITVISIITSPITFSLNALIIIAVKTKHRVKTKSNLAIACLSSTDGITGVIGQPLFISWVTAELQGNISSTYCIRTLLSRIALRVLGIASLSHLAMMNVERYIAIKHPLQDETIVTENRLTCLSVLLWITVILLTVPLSFADNNIYLTVDNSSMFLCMAIIIYCQIVLYYETRRHQKEIAAQQVSLEAREKFLKEKKAFKLTTTVLFFLILCYLPLILARTLISKSVIKSVNLAYIALFAGIIVAIFNSIVNPIIYCVRIRQFRVAFIQLVFRKSNTQAENMEKRVFARLNRVMPHQEV</sequence>
<keyword evidence="3 10" id="KW-0812">Transmembrane</keyword>
<proteinExistence type="inferred from homology"/>
<evidence type="ECO:0000256" key="2">
    <source>
        <dbReference type="ARBA" id="ARBA00022475"/>
    </source>
</evidence>
<dbReference type="SUPFAM" id="SSF81321">
    <property type="entry name" value="Family A G protein-coupled receptor-like"/>
    <property type="match status" value="1"/>
</dbReference>
<dbReference type="Pfam" id="PF00001">
    <property type="entry name" value="7tm_1"/>
    <property type="match status" value="2"/>
</dbReference>
<reference evidence="13 14" key="1">
    <citation type="submission" date="2022-05" db="EMBL/GenBank/DDBJ databases">
        <authorList>
            <consortium name="Genoscope - CEA"/>
            <person name="William W."/>
        </authorList>
    </citation>
    <scope>NUCLEOTIDE SEQUENCE [LARGE SCALE GENOMIC DNA]</scope>
</reference>
<feature type="transmembrane region" description="Helical" evidence="11">
    <location>
        <begin position="157"/>
        <end position="177"/>
    </location>
</feature>
<evidence type="ECO:0000256" key="5">
    <source>
        <dbReference type="ARBA" id="ARBA00023040"/>
    </source>
</evidence>
<dbReference type="PROSITE" id="PS50262">
    <property type="entry name" value="G_PROTEIN_RECEP_F1_2"/>
    <property type="match status" value="1"/>
</dbReference>
<evidence type="ECO:0000256" key="1">
    <source>
        <dbReference type="ARBA" id="ARBA00004651"/>
    </source>
</evidence>
<evidence type="ECO:0000256" key="9">
    <source>
        <dbReference type="ARBA" id="ARBA00023224"/>
    </source>
</evidence>
<keyword evidence="14" id="KW-1185">Reference proteome</keyword>
<dbReference type="EMBL" id="CALNXI010002053">
    <property type="protein sequence ID" value="CAH3182250.1"/>
    <property type="molecule type" value="Genomic_DNA"/>
</dbReference>
<evidence type="ECO:0000313" key="13">
    <source>
        <dbReference type="EMBL" id="CAH3182250.1"/>
    </source>
</evidence>
<dbReference type="PROSITE" id="PS00237">
    <property type="entry name" value="G_PROTEIN_RECEP_F1_1"/>
    <property type="match status" value="1"/>
</dbReference>
<feature type="transmembrane region" description="Helical" evidence="11">
    <location>
        <begin position="33"/>
        <end position="61"/>
    </location>
</feature>
<name>A0ABN8RS07_9CNID</name>
<feature type="domain" description="G-protein coupled receptors family 1 profile" evidence="12">
    <location>
        <begin position="53"/>
        <end position="293"/>
    </location>
</feature>
<dbReference type="PRINTS" id="PR00237">
    <property type="entry name" value="GPCRRHODOPSN"/>
</dbReference>
<dbReference type="Gene3D" id="1.20.1070.10">
    <property type="entry name" value="Rhodopsin 7-helix transmembrane proteins"/>
    <property type="match status" value="1"/>
</dbReference>
<evidence type="ECO:0000256" key="4">
    <source>
        <dbReference type="ARBA" id="ARBA00022989"/>
    </source>
</evidence>
<dbReference type="InterPro" id="IPR000276">
    <property type="entry name" value="GPCR_Rhodpsn"/>
</dbReference>
<evidence type="ECO:0000313" key="14">
    <source>
        <dbReference type="Proteomes" id="UP001159427"/>
    </source>
</evidence>
<organism evidence="13 14">
    <name type="scientific">Porites evermanni</name>
    <dbReference type="NCBI Taxonomy" id="104178"/>
    <lineage>
        <taxon>Eukaryota</taxon>
        <taxon>Metazoa</taxon>
        <taxon>Cnidaria</taxon>
        <taxon>Anthozoa</taxon>
        <taxon>Hexacorallia</taxon>
        <taxon>Scleractinia</taxon>
        <taxon>Fungiina</taxon>
        <taxon>Poritidae</taxon>
        <taxon>Porites</taxon>
    </lineage>
</organism>
<comment type="similarity">
    <text evidence="10">Belongs to the G-protein coupled receptor 1 family.</text>
</comment>
<feature type="transmembrane region" description="Helical" evidence="11">
    <location>
        <begin position="189"/>
        <end position="207"/>
    </location>
</feature>
<dbReference type="CDD" id="cd00637">
    <property type="entry name" value="7tm_classA_rhodopsin-like"/>
    <property type="match status" value="1"/>
</dbReference>
<evidence type="ECO:0000256" key="7">
    <source>
        <dbReference type="ARBA" id="ARBA00023170"/>
    </source>
</evidence>
<keyword evidence="6 11" id="KW-0472">Membrane</keyword>
<comment type="subcellular location">
    <subcellularLocation>
        <location evidence="1">Cell membrane</location>
        <topology evidence="1">Multi-pass membrane protein</topology>
    </subcellularLocation>
</comment>
<evidence type="ECO:0000259" key="12">
    <source>
        <dbReference type="PROSITE" id="PS50262"/>
    </source>
</evidence>
<keyword evidence="5 10" id="KW-0297">G-protein coupled receptor</keyword>
<keyword evidence="8" id="KW-0325">Glycoprotein</keyword>
<evidence type="ECO:0000256" key="6">
    <source>
        <dbReference type="ARBA" id="ARBA00023136"/>
    </source>
</evidence>
<evidence type="ECO:0000256" key="8">
    <source>
        <dbReference type="ARBA" id="ARBA00023180"/>
    </source>
</evidence>
<dbReference type="PANTHER" id="PTHR24246">
    <property type="entry name" value="OLFACTORY RECEPTOR AND ADENOSINE RECEPTOR"/>
    <property type="match status" value="1"/>
</dbReference>
<keyword evidence="7 10" id="KW-0675">Receptor</keyword>
<evidence type="ECO:0000256" key="10">
    <source>
        <dbReference type="RuleBase" id="RU000688"/>
    </source>
</evidence>
<feature type="transmembrane region" description="Helical" evidence="11">
    <location>
        <begin position="238"/>
        <end position="260"/>
    </location>
</feature>
<dbReference type="InterPro" id="IPR017452">
    <property type="entry name" value="GPCR_Rhodpsn_7TM"/>
</dbReference>
<evidence type="ECO:0000256" key="11">
    <source>
        <dbReference type="SAM" id="Phobius"/>
    </source>
</evidence>
<gene>
    <name evidence="13" type="ORF">PEVE_00014088</name>
</gene>
<comment type="caution">
    <text evidence="13">The sequence shown here is derived from an EMBL/GenBank/DDBJ whole genome shotgun (WGS) entry which is preliminary data.</text>
</comment>
<protein>
    <recommendedName>
        <fullName evidence="12">G-protein coupled receptors family 1 profile domain-containing protein</fullName>
    </recommendedName>
</protein>
<keyword evidence="9 10" id="KW-0807">Transducer</keyword>
<evidence type="ECO:0000256" key="3">
    <source>
        <dbReference type="ARBA" id="ARBA00022692"/>
    </source>
</evidence>
<keyword evidence="2" id="KW-1003">Cell membrane</keyword>
<dbReference type="Proteomes" id="UP001159427">
    <property type="component" value="Unassembled WGS sequence"/>
</dbReference>
<keyword evidence="4 11" id="KW-1133">Transmembrane helix</keyword>
<accession>A0ABN8RS07</accession>
<dbReference type="PANTHER" id="PTHR24246:SF27">
    <property type="entry name" value="ADENOSINE RECEPTOR, ISOFORM A"/>
    <property type="match status" value="1"/>
</dbReference>